<dbReference type="RefSeq" id="WP_130486202.1">
    <property type="nucleotide sequence ID" value="NZ_SGWW01000006.1"/>
</dbReference>
<evidence type="ECO:0000313" key="6">
    <source>
        <dbReference type="Proteomes" id="UP000293519"/>
    </source>
</evidence>
<evidence type="ECO:0000313" key="5">
    <source>
        <dbReference type="EMBL" id="RZS53475.1"/>
    </source>
</evidence>
<dbReference type="AlphaFoldDB" id="A0A4Q7LG26"/>
<organism evidence="5 6">
    <name type="scientific">Microcella putealis</name>
    <dbReference type="NCBI Taxonomy" id="337005"/>
    <lineage>
        <taxon>Bacteria</taxon>
        <taxon>Bacillati</taxon>
        <taxon>Actinomycetota</taxon>
        <taxon>Actinomycetes</taxon>
        <taxon>Micrococcales</taxon>
        <taxon>Microbacteriaceae</taxon>
        <taxon>Microcella</taxon>
    </lineage>
</organism>
<evidence type="ECO:0000256" key="3">
    <source>
        <dbReference type="ARBA" id="ARBA00023002"/>
    </source>
</evidence>
<dbReference type="EMBL" id="SGWW01000006">
    <property type="protein sequence ID" value="RZS53475.1"/>
    <property type="molecule type" value="Genomic_DNA"/>
</dbReference>
<dbReference type="InterPro" id="IPR051814">
    <property type="entry name" value="NAD(P)H-dep_FMN_reductase"/>
</dbReference>
<name>A0A4Q7LG26_9MICO</name>
<evidence type="ECO:0000259" key="4">
    <source>
        <dbReference type="Pfam" id="PF03358"/>
    </source>
</evidence>
<keyword evidence="1" id="KW-0285">Flavoprotein</keyword>
<accession>A0A4Q7LG26</accession>
<dbReference type="SUPFAM" id="SSF52218">
    <property type="entry name" value="Flavoproteins"/>
    <property type="match status" value="1"/>
</dbReference>
<dbReference type="Proteomes" id="UP000293519">
    <property type="component" value="Unassembled WGS sequence"/>
</dbReference>
<dbReference type="Pfam" id="PF03358">
    <property type="entry name" value="FMN_red"/>
    <property type="match status" value="1"/>
</dbReference>
<dbReference type="PANTHER" id="PTHR43408">
    <property type="entry name" value="FMN REDUCTASE (NADPH)"/>
    <property type="match status" value="1"/>
</dbReference>
<dbReference type="GO" id="GO:0016491">
    <property type="term" value="F:oxidoreductase activity"/>
    <property type="evidence" value="ECO:0007669"/>
    <property type="project" value="UniProtKB-KW"/>
</dbReference>
<dbReference type="PANTHER" id="PTHR43408:SF2">
    <property type="entry name" value="FMN REDUCTASE (NADPH)"/>
    <property type="match status" value="1"/>
</dbReference>
<dbReference type="NCBIfam" id="TIGR03566">
    <property type="entry name" value="FMN_reduc_MsuE"/>
    <property type="match status" value="1"/>
</dbReference>
<keyword evidence="6" id="KW-1185">Reference proteome</keyword>
<dbReference type="OrthoDB" id="1643408at2"/>
<reference evidence="5 6" key="1">
    <citation type="journal article" date="2015" name="Stand. Genomic Sci.">
        <title>Genomic Encyclopedia of Bacterial and Archaeal Type Strains, Phase III: the genomes of soil and plant-associated and newly described type strains.</title>
        <authorList>
            <person name="Whitman W.B."/>
            <person name="Woyke T."/>
            <person name="Klenk H.P."/>
            <person name="Zhou Y."/>
            <person name="Lilburn T.G."/>
            <person name="Beck B.J."/>
            <person name="De Vos P."/>
            <person name="Vandamme P."/>
            <person name="Eisen J.A."/>
            <person name="Garrity G."/>
            <person name="Hugenholtz P."/>
            <person name="Kyrpides N.C."/>
        </authorList>
    </citation>
    <scope>NUCLEOTIDE SEQUENCE [LARGE SCALE GENOMIC DNA]</scope>
    <source>
        <strain evidence="5 6">CV2</strain>
    </source>
</reference>
<evidence type="ECO:0000256" key="1">
    <source>
        <dbReference type="ARBA" id="ARBA00022630"/>
    </source>
</evidence>
<sequence>MTAATSTAPTSVPDRSEPLAVVGVSGSTHAPSRTTALVHRIVDAIAERTPATTHVIEVDTVGPALAAARSRDRVSDAADEALTRIETAELLVVASPVYRASYTGLFKHVFDFVDQHALAGTPVLLAATGGSDRHGLMIDHQLRPLFSFFQSLTLPHGIYAADRDFTDYQVSAPELIERIDRTVSRALPLIGRGAPEVRSAYF</sequence>
<dbReference type="Gene3D" id="3.40.50.360">
    <property type="match status" value="1"/>
</dbReference>
<comment type="caution">
    <text evidence="5">The sequence shown here is derived from an EMBL/GenBank/DDBJ whole genome shotgun (WGS) entry which is preliminary data.</text>
</comment>
<protein>
    <submittedName>
        <fullName evidence="5">FMN reductase</fullName>
    </submittedName>
</protein>
<feature type="domain" description="NADPH-dependent FMN reductase-like" evidence="4">
    <location>
        <begin position="21"/>
        <end position="164"/>
    </location>
</feature>
<dbReference type="InterPro" id="IPR005025">
    <property type="entry name" value="FMN_Rdtase-like_dom"/>
</dbReference>
<dbReference type="InterPro" id="IPR029039">
    <property type="entry name" value="Flavoprotein-like_sf"/>
</dbReference>
<gene>
    <name evidence="5" type="ORF">EV141_2422</name>
</gene>
<keyword evidence="3" id="KW-0560">Oxidoreductase</keyword>
<dbReference type="InterPro" id="IPR019912">
    <property type="entry name" value="FMN_Rdtase_MsuE-like"/>
</dbReference>
<proteinExistence type="predicted"/>
<evidence type="ECO:0000256" key="2">
    <source>
        <dbReference type="ARBA" id="ARBA00022643"/>
    </source>
</evidence>
<keyword evidence="2" id="KW-0288">FMN</keyword>